<accession>A0A6G1C032</accession>
<dbReference type="EMBL" id="SPHZ02000011">
    <property type="protein sequence ID" value="KAF0893341.1"/>
    <property type="molecule type" value="Genomic_DNA"/>
</dbReference>
<protein>
    <submittedName>
        <fullName evidence="2">Uncharacterized protein</fullName>
    </submittedName>
</protein>
<sequence>MHGGPRRPGPRDSECGRERGSSEAERRNAAADIDGRQWCEAIRRASPNGRKWWRQRGVEVKAKLLSGSDGVAEDEFRRARGLAAAERKDYGGTLGFIGGQRGQGEETKLGERGPVTVTVATAVGKKGQPL</sequence>
<evidence type="ECO:0000313" key="3">
    <source>
        <dbReference type="Proteomes" id="UP000479710"/>
    </source>
</evidence>
<gene>
    <name evidence="2" type="ORF">E2562_023972</name>
</gene>
<organism evidence="2 3">
    <name type="scientific">Oryza meyeriana var. granulata</name>
    <dbReference type="NCBI Taxonomy" id="110450"/>
    <lineage>
        <taxon>Eukaryota</taxon>
        <taxon>Viridiplantae</taxon>
        <taxon>Streptophyta</taxon>
        <taxon>Embryophyta</taxon>
        <taxon>Tracheophyta</taxon>
        <taxon>Spermatophyta</taxon>
        <taxon>Magnoliopsida</taxon>
        <taxon>Liliopsida</taxon>
        <taxon>Poales</taxon>
        <taxon>Poaceae</taxon>
        <taxon>BOP clade</taxon>
        <taxon>Oryzoideae</taxon>
        <taxon>Oryzeae</taxon>
        <taxon>Oryzinae</taxon>
        <taxon>Oryza</taxon>
        <taxon>Oryza meyeriana</taxon>
    </lineage>
</organism>
<reference evidence="2 3" key="1">
    <citation type="submission" date="2019-11" db="EMBL/GenBank/DDBJ databases">
        <title>Whole genome sequence of Oryza granulata.</title>
        <authorList>
            <person name="Li W."/>
        </authorList>
    </citation>
    <scope>NUCLEOTIDE SEQUENCE [LARGE SCALE GENOMIC DNA]</scope>
    <source>
        <strain evidence="3">cv. Menghai</strain>
        <tissue evidence="2">Leaf</tissue>
    </source>
</reference>
<dbReference type="Proteomes" id="UP000479710">
    <property type="component" value="Unassembled WGS sequence"/>
</dbReference>
<proteinExistence type="predicted"/>
<name>A0A6G1C032_9ORYZ</name>
<evidence type="ECO:0000313" key="2">
    <source>
        <dbReference type="EMBL" id="KAF0893341.1"/>
    </source>
</evidence>
<dbReference type="AlphaFoldDB" id="A0A6G1C032"/>
<keyword evidence="3" id="KW-1185">Reference proteome</keyword>
<evidence type="ECO:0000256" key="1">
    <source>
        <dbReference type="SAM" id="MobiDB-lite"/>
    </source>
</evidence>
<feature type="compositionally biased region" description="Basic and acidic residues" evidence="1">
    <location>
        <begin position="9"/>
        <end position="35"/>
    </location>
</feature>
<feature type="region of interest" description="Disordered" evidence="1">
    <location>
        <begin position="1"/>
        <end position="35"/>
    </location>
</feature>
<comment type="caution">
    <text evidence="2">The sequence shown here is derived from an EMBL/GenBank/DDBJ whole genome shotgun (WGS) entry which is preliminary data.</text>
</comment>
<feature type="compositionally biased region" description="Gly residues" evidence="1">
    <location>
        <begin position="92"/>
        <end position="102"/>
    </location>
</feature>
<feature type="region of interest" description="Disordered" evidence="1">
    <location>
        <begin position="91"/>
        <end position="110"/>
    </location>
</feature>